<reference evidence="3 5" key="3">
    <citation type="submission" date="2016-10" db="EMBL/GenBank/DDBJ databases">
        <authorList>
            <person name="de Groot N.N."/>
        </authorList>
    </citation>
    <scope>NUCLEOTIDE SEQUENCE [LARGE SCALE GENOMIC DNA]</scope>
    <source>
        <strain evidence="3 5">CGMCC 1.6117</strain>
    </source>
</reference>
<accession>A0A099F4F0</accession>
<dbReference type="Gene3D" id="3.60.15.10">
    <property type="entry name" value="Ribonuclease Z/Hydroxyacylglutathione hydrolase-like"/>
    <property type="match status" value="1"/>
</dbReference>
<evidence type="ECO:0000313" key="2">
    <source>
        <dbReference type="EMBL" id="KGJ05002.1"/>
    </source>
</evidence>
<dbReference type="Pfam" id="PF00753">
    <property type="entry name" value="Lactamase_B"/>
    <property type="match status" value="1"/>
</dbReference>
<dbReference type="SMART" id="SM00849">
    <property type="entry name" value="Lactamase_B"/>
    <property type="match status" value="1"/>
</dbReference>
<gene>
    <name evidence="2" type="ORF">IT41_08265</name>
    <name evidence="3" type="ORF">SAMN04487972_101336</name>
</gene>
<dbReference type="GO" id="GO:0016787">
    <property type="term" value="F:hydrolase activity"/>
    <property type="evidence" value="ECO:0007669"/>
    <property type="project" value="UniProtKB-KW"/>
</dbReference>
<dbReference type="EMBL" id="FOJO01000001">
    <property type="protein sequence ID" value="SFA39679.1"/>
    <property type="molecule type" value="Genomic_DNA"/>
</dbReference>
<dbReference type="PANTHER" id="PTHR23131:SF0">
    <property type="entry name" value="ENDORIBONUCLEASE LACTB2"/>
    <property type="match status" value="1"/>
</dbReference>
<reference evidence="2 4" key="2">
    <citation type="submission" date="2014-10" db="EMBL/GenBank/DDBJ databases">
        <title>Paracoccus sanguinis sp. nov., isolated from clinical specimens of New York State patients.</title>
        <authorList>
            <person name="Mingle L.A."/>
            <person name="Cole J.A."/>
            <person name="Lapierre P."/>
            <person name="Musser K.A."/>
        </authorList>
    </citation>
    <scope>NUCLEOTIDE SEQUENCE [LARGE SCALE GENOMIC DNA]</scope>
    <source>
        <strain evidence="2 4">JCM 14014</strain>
    </source>
</reference>
<reference evidence="2 4" key="1">
    <citation type="submission" date="2014-09" db="EMBL/GenBank/DDBJ databases">
        <authorList>
            <person name="McGinnis J.M."/>
            <person name="Wolfgang W.J."/>
        </authorList>
    </citation>
    <scope>NUCLEOTIDE SEQUENCE [LARGE SCALE GENOMIC DNA]</scope>
    <source>
        <strain evidence="2 4">JCM 14014</strain>
    </source>
</reference>
<proteinExistence type="predicted"/>
<protein>
    <submittedName>
        <fullName evidence="3">Hydroxyacylglutathione hydrolase</fullName>
    </submittedName>
    <submittedName>
        <fullName evidence="2">Metallo-beta-lactamase</fullName>
    </submittedName>
</protein>
<organism evidence="2 4">
    <name type="scientific">Paracoccus halophilus</name>
    <dbReference type="NCBI Taxonomy" id="376733"/>
    <lineage>
        <taxon>Bacteria</taxon>
        <taxon>Pseudomonadati</taxon>
        <taxon>Pseudomonadota</taxon>
        <taxon>Alphaproteobacteria</taxon>
        <taxon>Rhodobacterales</taxon>
        <taxon>Paracoccaceae</taxon>
        <taxon>Paracoccus</taxon>
    </lineage>
</organism>
<dbReference type="Gene3D" id="1.10.10.10">
    <property type="entry name" value="Winged helix-like DNA-binding domain superfamily/Winged helix DNA-binding domain"/>
    <property type="match status" value="1"/>
</dbReference>
<dbReference type="InterPro" id="IPR050662">
    <property type="entry name" value="Sec-metab_biosynth-thioest"/>
</dbReference>
<dbReference type="OrthoDB" id="9788263at2"/>
<dbReference type="eggNOG" id="COG0491">
    <property type="taxonomic scope" value="Bacteria"/>
</dbReference>
<dbReference type="RefSeq" id="WP_036740147.1">
    <property type="nucleotide sequence ID" value="NZ_FOJO01000001.1"/>
</dbReference>
<dbReference type="Proteomes" id="UP000029846">
    <property type="component" value="Unassembled WGS sequence"/>
</dbReference>
<evidence type="ECO:0000259" key="1">
    <source>
        <dbReference type="SMART" id="SM00849"/>
    </source>
</evidence>
<dbReference type="STRING" id="376733.SAMN04487972_101336"/>
<evidence type="ECO:0000313" key="4">
    <source>
        <dbReference type="Proteomes" id="UP000029846"/>
    </source>
</evidence>
<evidence type="ECO:0000313" key="3">
    <source>
        <dbReference type="EMBL" id="SFA39679.1"/>
    </source>
</evidence>
<name>A0A099F4F0_9RHOB</name>
<dbReference type="AlphaFoldDB" id="A0A099F4F0"/>
<dbReference type="PANTHER" id="PTHR23131">
    <property type="entry name" value="ENDORIBONUCLEASE LACTB2"/>
    <property type="match status" value="1"/>
</dbReference>
<evidence type="ECO:0000313" key="5">
    <source>
        <dbReference type="Proteomes" id="UP000182312"/>
    </source>
</evidence>
<feature type="domain" description="Metallo-beta-lactamase" evidence="1">
    <location>
        <begin position="23"/>
        <end position="202"/>
    </location>
</feature>
<keyword evidence="4" id="KW-1185">Reference proteome</keyword>
<dbReference type="InterPro" id="IPR036388">
    <property type="entry name" value="WH-like_DNA-bd_sf"/>
</dbReference>
<sequence length="288" mass="30080">MTSAAKALRVITADNPSPLTGRGTNSFLLGRERIAVIDPGPDLPAHRAALLAAADGGRITHIFVTHAHLDHSGGARALAQATGAPILGFGPAEAGRSPVMAQLAREGGIAGGEGLDRDFAPDIALTDGATVATDEWSLTALHTPGHFAGHLSFQHEDRIFCGDLVMGWSSTLISPPDGDLGDYFRSLARLDSLAAREFLPAHGDPIRDPASRIAELAAHRRDRTAQILAALRNGPATAESLARGIYEISPALIPAATRNVLAHLIALVELGAIYGERPIATDTVFAMA</sequence>
<dbReference type="InterPro" id="IPR001279">
    <property type="entry name" value="Metallo-B-lactamas"/>
</dbReference>
<dbReference type="CDD" id="cd16278">
    <property type="entry name" value="metallo-hydrolase-like_MBL-fold"/>
    <property type="match status" value="1"/>
</dbReference>
<dbReference type="EMBL" id="JRKN01000008">
    <property type="protein sequence ID" value="KGJ05002.1"/>
    <property type="molecule type" value="Genomic_DNA"/>
</dbReference>
<dbReference type="SUPFAM" id="SSF56281">
    <property type="entry name" value="Metallo-hydrolase/oxidoreductase"/>
    <property type="match status" value="1"/>
</dbReference>
<dbReference type="InterPro" id="IPR036866">
    <property type="entry name" value="RibonucZ/Hydroxyglut_hydro"/>
</dbReference>
<keyword evidence="3" id="KW-0378">Hydrolase</keyword>
<dbReference type="Proteomes" id="UP000182312">
    <property type="component" value="Unassembled WGS sequence"/>
</dbReference>